<dbReference type="AlphaFoldDB" id="A0A6C0EAW9"/>
<organism evidence="1">
    <name type="scientific">viral metagenome</name>
    <dbReference type="NCBI Taxonomy" id="1070528"/>
    <lineage>
        <taxon>unclassified sequences</taxon>
        <taxon>metagenomes</taxon>
        <taxon>organismal metagenomes</taxon>
    </lineage>
</organism>
<accession>A0A6C0EAW9</accession>
<reference evidence="1" key="1">
    <citation type="journal article" date="2020" name="Nature">
        <title>Giant virus diversity and host interactions through global metagenomics.</title>
        <authorList>
            <person name="Schulz F."/>
            <person name="Roux S."/>
            <person name="Paez-Espino D."/>
            <person name="Jungbluth S."/>
            <person name="Walsh D.A."/>
            <person name="Denef V.J."/>
            <person name="McMahon K.D."/>
            <person name="Konstantinidis K.T."/>
            <person name="Eloe-Fadrosh E.A."/>
            <person name="Kyrpides N.C."/>
            <person name="Woyke T."/>
        </authorList>
    </citation>
    <scope>NUCLEOTIDE SEQUENCE</scope>
    <source>
        <strain evidence="1">GVMAG-M-3300023179-150</strain>
    </source>
</reference>
<name>A0A6C0EAW9_9ZZZZ</name>
<proteinExistence type="predicted"/>
<sequence>MCDFLNHEWVSQLEKTFRKHTIKPIGEMKFLLNHRDFGKINL</sequence>
<protein>
    <submittedName>
        <fullName evidence="1">Uncharacterized protein</fullName>
    </submittedName>
</protein>
<dbReference type="EMBL" id="MN739746">
    <property type="protein sequence ID" value="QHT24525.1"/>
    <property type="molecule type" value="Genomic_DNA"/>
</dbReference>
<evidence type="ECO:0000313" key="1">
    <source>
        <dbReference type="EMBL" id="QHT24525.1"/>
    </source>
</evidence>